<feature type="non-terminal residue" evidence="2">
    <location>
        <position position="1"/>
    </location>
</feature>
<dbReference type="EMBL" id="CAJVCH010098239">
    <property type="protein sequence ID" value="CAG7723352.1"/>
    <property type="molecule type" value="Genomic_DNA"/>
</dbReference>
<comment type="caution">
    <text evidence="2">The sequence shown here is derived from an EMBL/GenBank/DDBJ whole genome shotgun (WGS) entry which is preliminary data.</text>
</comment>
<evidence type="ECO:0000313" key="3">
    <source>
        <dbReference type="Proteomes" id="UP000708208"/>
    </source>
</evidence>
<evidence type="ECO:0000313" key="2">
    <source>
        <dbReference type="EMBL" id="CAG7723352.1"/>
    </source>
</evidence>
<dbReference type="Proteomes" id="UP000708208">
    <property type="component" value="Unassembled WGS sequence"/>
</dbReference>
<feature type="region of interest" description="Disordered" evidence="1">
    <location>
        <begin position="62"/>
        <end position="82"/>
    </location>
</feature>
<name>A0A8J2JMQ0_9HEXA</name>
<evidence type="ECO:0000256" key="1">
    <source>
        <dbReference type="SAM" id="MobiDB-lite"/>
    </source>
</evidence>
<accession>A0A8J2JMQ0</accession>
<sequence>TFTVLSFSSALSNIVMKRAKVNNISTITPRHFRRLVSQGSNKVLNKVLNKISSAAVTNAQNNHDELIHNPSSLDTSAENDSSENLEIFPLSSPEEYEQSSDIDEFDLQVELTNWSISHNINYQAINSLLIILKKEPKYTHLPSNV</sequence>
<organism evidence="2 3">
    <name type="scientific">Allacma fusca</name>
    <dbReference type="NCBI Taxonomy" id="39272"/>
    <lineage>
        <taxon>Eukaryota</taxon>
        <taxon>Metazoa</taxon>
        <taxon>Ecdysozoa</taxon>
        <taxon>Arthropoda</taxon>
        <taxon>Hexapoda</taxon>
        <taxon>Collembola</taxon>
        <taxon>Symphypleona</taxon>
        <taxon>Sminthuridae</taxon>
        <taxon>Allacma</taxon>
    </lineage>
</organism>
<keyword evidence="3" id="KW-1185">Reference proteome</keyword>
<proteinExistence type="predicted"/>
<gene>
    <name evidence="2" type="ORF">AFUS01_LOCUS12445</name>
</gene>
<protein>
    <submittedName>
        <fullName evidence="2">Uncharacterized protein</fullName>
    </submittedName>
</protein>
<dbReference type="AlphaFoldDB" id="A0A8J2JMQ0"/>
<reference evidence="2" key="1">
    <citation type="submission" date="2021-06" db="EMBL/GenBank/DDBJ databases">
        <authorList>
            <person name="Hodson N. C."/>
            <person name="Mongue J. A."/>
            <person name="Jaron S. K."/>
        </authorList>
    </citation>
    <scope>NUCLEOTIDE SEQUENCE</scope>
</reference>
<feature type="compositionally biased region" description="Polar residues" evidence="1">
    <location>
        <begin position="69"/>
        <end position="82"/>
    </location>
</feature>